<dbReference type="Gene3D" id="2.60.40.150">
    <property type="entry name" value="C2 domain"/>
    <property type="match status" value="1"/>
</dbReference>
<dbReference type="Proteomes" id="UP001470230">
    <property type="component" value="Unassembled WGS sequence"/>
</dbReference>
<dbReference type="SMART" id="SM00146">
    <property type="entry name" value="PI3Kc"/>
    <property type="match status" value="1"/>
</dbReference>
<evidence type="ECO:0000259" key="8">
    <source>
        <dbReference type="PROSITE" id="PS50290"/>
    </source>
</evidence>
<dbReference type="SMART" id="SM00145">
    <property type="entry name" value="PI3Ka"/>
    <property type="match status" value="1"/>
</dbReference>
<dbReference type="Gene3D" id="3.30.1010.10">
    <property type="entry name" value="Phosphatidylinositol 3-kinase Catalytic Subunit, Chain A, domain 4"/>
    <property type="match status" value="1"/>
</dbReference>
<comment type="caution">
    <text evidence="11">The sequence shown here is derived from an EMBL/GenBank/DDBJ whole genome shotgun (WGS) entry which is preliminary data.</text>
</comment>
<evidence type="ECO:0000256" key="7">
    <source>
        <dbReference type="PROSITE-ProRule" id="PRU00880"/>
    </source>
</evidence>
<dbReference type="PANTHER" id="PTHR10048">
    <property type="entry name" value="PHOSPHATIDYLINOSITOL KINASE"/>
    <property type="match status" value="1"/>
</dbReference>
<dbReference type="CDD" id="cd00896">
    <property type="entry name" value="PI3Kc_III"/>
    <property type="match status" value="1"/>
</dbReference>
<dbReference type="InterPro" id="IPR015433">
    <property type="entry name" value="PI3/4_kinase"/>
</dbReference>
<dbReference type="InterPro" id="IPR042236">
    <property type="entry name" value="PI3K_accessory_sf"/>
</dbReference>
<feature type="domain" description="PIK helical" evidence="9">
    <location>
        <begin position="296"/>
        <end position="473"/>
    </location>
</feature>
<feature type="domain" description="PI3K/PI4K catalytic" evidence="8">
    <location>
        <begin position="542"/>
        <end position="799"/>
    </location>
</feature>
<dbReference type="Gene3D" id="1.10.1070.11">
    <property type="entry name" value="Phosphatidylinositol 3-/4-kinase, catalytic domain"/>
    <property type="match status" value="1"/>
</dbReference>
<evidence type="ECO:0000256" key="2">
    <source>
        <dbReference type="ARBA" id="ARBA00022679"/>
    </source>
</evidence>
<dbReference type="InterPro" id="IPR011009">
    <property type="entry name" value="Kinase-like_dom_sf"/>
</dbReference>
<name>A0ABR2H7Q0_9EUKA</name>
<dbReference type="PIRSF" id="PIRSF000587">
    <property type="entry name" value="PI3K_Vps34"/>
    <property type="match status" value="1"/>
</dbReference>
<keyword evidence="5 6" id="KW-0067">ATP-binding</keyword>
<evidence type="ECO:0000256" key="1">
    <source>
        <dbReference type="ARBA" id="ARBA00012073"/>
    </source>
</evidence>
<dbReference type="PROSITE" id="PS51547">
    <property type="entry name" value="C2_PI3K"/>
    <property type="match status" value="1"/>
</dbReference>
<dbReference type="InterPro" id="IPR018936">
    <property type="entry name" value="PI3/4_kinase_CS"/>
</dbReference>
<evidence type="ECO:0000256" key="5">
    <source>
        <dbReference type="ARBA" id="ARBA00022840"/>
    </source>
</evidence>
<dbReference type="InterPro" id="IPR000403">
    <property type="entry name" value="PI3/4_kinase_cat_dom"/>
</dbReference>
<dbReference type="Pfam" id="PF00454">
    <property type="entry name" value="PI3_PI4_kinase"/>
    <property type="match status" value="1"/>
</dbReference>
<evidence type="ECO:0000313" key="12">
    <source>
        <dbReference type="Proteomes" id="UP001470230"/>
    </source>
</evidence>
<feature type="domain" description="C2 PI3K-type" evidence="10">
    <location>
        <begin position="58"/>
        <end position="223"/>
    </location>
</feature>
<dbReference type="InterPro" id="IPR001263">
    <property type="entry name" value="PI3K_accessory_dom"/>
</dbReference>
<dbReference type="InterPro" id="IPR016024">
    <property type="entry name" value="ARM-type_fold"/>
</dbReference>
<dbReference type="SUPFAM" id="SSF49562">
    <property type="entry name" value="C2 domain (Calcium/lipid-binding domain, CaLB)"/>
    <property type="match status" value="1"/>
</dbReference>
<dbReference type="PROSITE" id="PS51545">
    <property type="entry name" value="PIK_HELICAL"/>
    <property type="match status" value="1"/>
</dbReference>
<evidence type="ECO:0000313" key="11">
    <source>
        <dbReference type="EMBL" id="KAK8841848.1"/>
    </source>
</evidence>
<evidence type="ECO:0000256" key="4">
    <source>
        <dbReference type="ARBA" id="ARBA00022777"/>
    </source>
</evidence>
<keyword evidence="2 6" id="KW-0808">Transferase</keyword>
<evidence type="ECO:0000259" key="10">
    <source>
        <dbReference type="PROSITE" id="PS51547"/>
    </source>
</evidence>
<keyword evidence="12" id="KW-1185">Reference proteome</keyword>
<gene>
    <name evidence="11" type="ORF">M9Y10_026800</name>
</gene>
<accession>A0ABR2H7Q0</accession>
<dbReference type="EMBL" id="JAPFFF010000040">
    <property type="protein sequence ID" value="KAK8841848.1"/>
    <property type="molecule type" value="Genomic_DNA"/>
</dbReference>
<evidence type="ECO:0000256" key="6">
    <source>
        <dbReference type="PIRNR" id="PIRNR000587"/>
    </source>
</evidence>
<dbReference type="SUPFAM" id="SSF56112">
    <property type="entry name" value="Protein kinase-like (PK-like)"/>
    <property type="match status" value="1"/>
</dbReference>
<sequence>MKTNLTISHSKEKKYTNDFGSNVKIELKSLVVDVKHDITFDIYKYFGIDVPLSLIEEWDSDAPLPFKCEVECVLISNGRPLTCPITLLSDQYQIARPTFPNISMLHNISREHHSFIWDQIIELPIFYSELPLDSILSFKFYARLFQTHPTLIGWTSVRLFTKRNKRLRSGPFTLTLDNEENPLTPAKETSLQKHIRRLASGKIPSYEFIDDQMRCISDSLHPNDAINYFNALLNPLQPPDLSDTSQFVRINIVSPASDPTSTVIHRDLVLNSIDCHSSLNPCQRLYHDLAHSQGSGKSALLKDSNITETLNKIKALPPLAELKLFHTNFICNHYAHCLADPALMPALFRSMNWEDEDEVAAITKHLNECKPIDLEYALEFFTSRYERKPVREFAVRCIRNVPKNDLLLYIPQLLQAVKAKYTDGLGEILINHGKDDQVFASTLYWNASIEASEDPDSPIGHFMKSLGNEITHEVKDTINSEKFLVDKIRDLLQTAHVKGNPKQTRDKVRDLLSNHPEFSKLQNFSKKVPLPLDPTLYAVGIDPVDVKVFASKLCPACLTFKLDDGSKYRVIFKIGDDMRQDQLIIQLFEVMNHIFIKASLKLPITAYKTLAFTKEFGCCQFIENSSAIRDIKDAGKTIRDFLQEDGEPLDPKIEKFTASLAAYCVMTYVLKIGDRHDNNILVTRDGRLLHIDYGYILGDVTKPFTPPLKLSSEMVETIGPDGLARICGWAGPAFNSLRKKARLILVLIELMFTAPLTCFQQNPMRRLQQVENSLLLNCTEIEAMNSLQATFSESLNSKMQVLWDAVHTIALAANAPSAA</sequence>
<dbReference type="PROSITE" id="PS00916">
    <property type="entry name" value="PI3_4_KINASE_2"/>
    <property type="match status" value="1"/>
</dbReference>
<dbReference type="EC" id="2.7.1.137" evidence="1"/>
<dbReference type="Pfam" id="PF00613">
    <property type="entry name" value="PI3Ka"/>
    <property type="match status" value="1"/>
</dbReference>
<protein>
    <recommendedName>
        <fullName evidence="1">phosphatidylinositol 3-kinase</fullName>
        <ecNumber evidence="1">2.7.1.137</ecNumber>
    </recommendedName>
</protein>
<dbReference type="PROSITE" id="PS50290">
    <property type="entry name" value="PI3_4_KINASE_3"/>
    <property type="match status" value="1"/>
</dbReference>
<evidence type="ECO:0000259" key="9">
    <source>
        <dbReference type="PROSITE" id="PS51545"/>
    </source>
</evidence>
<dbReference type="InterPro" id="IPR036940">
    <property type="entry name" value="PI3/4_kinase_cat_sf"/>
</dbReference>
<dbReference type="Gene3D" id="1.25.40.70">
    <property type="entry name" value="Phosphatidylinositol 3-kinase, accessory domain (PIK)"/>
    <property type="match status" value="1"/>
</dbReference>
<dbReference type="PANTHER" id="PTHR10048:SF7">
    <property type="entry name" value="PHOSPHATIDYLINOSITOL 3-KINASE CATALYTIC SUBUNIT TYPE 3"/>
    <property type="match status" value="1"/>
</dbReference>
<dbReference type="Pfam" id="PF00792">
    <property type="entry name" value="PI3K_C2"/>
    <property type="match status" value="1"/>
</dbReference>
<dbReference type="PROSITE" id="PS00915">
    <property type="entry name" value="PI3_4_KINASE_1"/>
    <property type="match status" value="1"/>
</dbReference>
<organism evidence="11 12">
    <name type="scientific">Tritrichomonas musculus</name>
    <dbReference type="NCBI Taxonomy" id="1915356"/>
    <lineage>
        <taxon>Eukaryota</taxon>
        <taxon>Metamonada</taxon>
        <taxon>Parabasalia</taxon>
        <taxon>Tritrichomonadida</taxon>
        <taxon>Tritrichomonadidae</taxon>
        <taxon>Tritrichomonas</taxon>
    </lineage>
</organism>
<dbReference type="InterPro" id="IPR008290">
    <property type="entry name" value="PI3K_Vps34"/>
</dbReference>
<dbReference type="InterPro" id="IPR057756">
    <property type="entry name" value="PI3-kinase_type3/VPS34_cat"/>
</dbReference>
<comment type="similarity">
    <text evidence="6 7">Belongs to the PI3/PI4-kinase family.</text>
</comment>
<keyword evidence="4 6" id="KW-0418">Kinase</keyword>
<evidence type="ECO:0000256" key="3">
    <source>
        <dbReference type="ARBA" id="ARBA00022741"/>
    </source>
</evidence>
<dbReference type="InterPro" id="IPR035892">
    <property type="entry name" value="C2_domain_sf"/>
</dbReference>
<dbReference type="InterPro" id="IPR002420">
    <property type="entry name" value="PI3K-type_C2_dom"/>
</dbReference>
<reference evidence="11 12" key="1">
    <citation type="submission" date="2024-04" db="EMBL/GenBank/DDBJ databases">
        <title>Tritrichomonas musculus Genome.</title>
        <authorList>
            <person name="Alves-Ferreira E."/>
            <person name="Grigg M."/>
            <person name="Lorenzi H."/>
            <person name="Galac M."/>
        </authorList>
    </citation>
    <scope>NUCLEOTIDE SEQUENCE [LARGE SCALE GENOMIC DNA]</scope>
    <source>
        <strain evidence="11 12">EAF2021</strain>
    </source>
</reference>
<keyword evidence="3 6" id="KW-0547">Nucleotide-binding</keyword>
<dbReference type="SUPFAM" id="SSF48371">
    <property type="entry name" value="ARM repeat"/>
    <property type="match status" value="1"/>
</dbReference>
<proteinExistence type="inferred from homology"/>